<feature type="disulfide bond" evidence="9">
    <location>
        <begin position="29"/>
        <end position="114"/>
    </location>
</feature>
<keyword evidence="7 9" id="KW-1015">Disulfide bond</keyword>
<evidence type="ECO:0000313" key="12">
    <source>
        <dbReference type="EMBL" id="KAF7489653.1"/>
    </source>
</evidence>
<dbReference type="Pfam" id="PF05497">
    <property type="entry name" value="Destabilase"/>
    <property type="match status" value="3"/>
</dbReference>
<comment type="catalytic activity">
    <reaction evidence="1">
        <text>Hydrolysis of (1-&gt;4)-beta-linkages between N-acetylmuramic acid and N-acetyl-D-glucosamine residues in a peptidoglycan and between N-acetyl-D-glucosamine residues in chitodextrins.</text>
        <dbReference type="EC" id="3.2.1.17"/>
    </reaction>
</comment>
<feature type="compositionally biased region" description="Polar residues" evidence="10">
    <location>
        <begin position="330"/>
        <end position="344"/>
    </location>
</feature>
<keyword evidence="6" id="KW-0044">Antibiotic</keyword>
<evidence type="ECO:0000256" key="7">
    <source>
        <dbReference type="ARBA" id="ARBA00023157"/>
    </source>
</evidence>
<evidence type="ECO:0000256" key="2">
    <source>
        <dbReference type="ARBA" id="ARBA00012732"/>
    </source>
</evidence>
<dbReference type="Gene3D" id="1.10.530.10">
    <property type="match status" value="3"/>
</dbReference>
<feature type="compositionally biased region" description="Basic and acidic residues" evidence="10">
    <location>
        <begin position="645"/>
        <end position="656"/>
    </location>
</feature>
<organism evidence="12">
    <name type="scientific">Sarcoptes scabiei</name>
    <name type="common">Itch mite</name>
    <name type="synonym">Acarus scabiei</name>
    <dbReference type="NCBI Taxonomy" id="52283"/>
    <lineage>
        <taxon>Eukaryota</taxon>
        <taxon>Metazoa</taxon>
        <taxon>Ecdysozoa</taxon>
        <taxon>Arthropoda</taxon>
        <taxon>Chelicerata</taxon>
        <taxon>Arachnida</taxon>
        <taxon>Acari</taxon>
        <taxon>Acariformes</taxon>
        <taxon>Sarcoptiformes</taxon>
        <taxon>Astigmata</taxon>
        <taxon>Psoroptidia</taxon>
        <taxon>Sarcoptoidea</taxon>
        <taxon>Sarcoptidae</taxon>
        <taxon>Sarcoptinae</taxon>
        <taxon>Sarcoptes</taxon>
    </lineage>
</organism>
<dbReference type="PANTHER" id="PTHR11195">
    <property type="entry name" value="DESTABILASE-RELATED"/>
    <property type="match status" value="1"/>
</dbReference>
<dbReference type="AlphaFoldDB" id="A0A834R934"/>
<evidence type="ECO:0000256" key="9">
    <source>
        <dbReference type="PIRSR" id="PIRSR608597-3"/>
    </source>
</evidence>
<evidence type="ECO:0000256" key="3">
    <source>
        <dbReference type="ARBA" id="ARBA00022529"/>
    </source>
</evidence>
<dbReference type="GO" id="GO:0042742">
    <property type="term" value="P:defense response to bacterium"/>
    <property type="evidence" value="ECO:0007669"/>
    <property type="project" value="UniProtKB-KW"/>
</dbReference>
<feature type="disulfide bond" evidence="9">
    <location>
        <begin position="84"/>
        <end position="90"/>
    </location>
</feature>
<evidence type="ECO:0000256" key="8">
    <source>
        <dbReference type="ARBA" id="ARBA00023295"/>
    </source>
</evidence>
<feature type="compositionally biased region" description="Low complexity" evidence="10">
    <location>
        <begin position="610"/>
        <end position="621"/>
    </location>
</feature>
<proteinExistence type="predicted"/>
<evidence type="ECO:0000256" key="5">
    <source>
        <dbReference type="ARBA" id="ARBA00022801"/>
    </source>
</evidence>
<evidence type="ECO:0000256" key="4">
    <source>
        <dbReference type="ARBA" id="ARBA00022638"/>
    </source>
</evidence>
<dbReference type="EnsemblMetazoa" id="SSS_5640s_mrna">
    <property type="protein sequence ID" value="KAF7489653.1"/>
    <property type="gene ID" value="SSS_5640"/>
</dbReference>
<name>A0A834R934_SARSC</name>
<dbReference type="EMBL" id="WVUK01000064">
    <property type="protein sequence ID" value="KAF7489653.1"/>
    <property type="molecule type" value="Genomic_DNA"/>
</dbReference>
<dbReference type="PROSITE" id="PS51909">
    <property type="entry name" value="LYSOZYME_I"/>
    <property type="match status" value="3"/>
</dbReference>
<gene>
    <name evidence="12" type="ORF">SSS_5640</name>
</gene>
<feature type="signal peptide" evidence="11">
    <location>
        <begin position="1"/>
        <end position="21"/>
    </location>
</feature>
<dbReference type="GO" id="GO:0031640">
    <property type="term" value="P:killing of cells of another organism"/>
    <property type="evidence" value="ECO:0007669"/>
    <property type="project" value="UniProtKB-KW"/>
</dbReference>
<evidence type="ECO:0000256" key="10">
    <source>
        <dbReference type="SAM" id="MobiDB-lite"/>
    </source>
</evidence>
<feature type="disulfide bond" evidence="9">
    <location>
        <begin position="34"/>
        <end position="40"/>
    </location>
</feature>
<keyword evidence="11" id="KW-0732">Signal</keyword>
<feature type="compositionally biased region" description="Pro residues" evidence="10">
    <location>
        <begin position="597"/>
        <end position="609"/>
    </location>
</feature>
<dbReference type="InterPro" id="IPR008597">
    <property type="entry name" value="Invert_lysozyme"/>
</dbReference>
<sequence>MTKIVFYWLLQVAIINRSVWSAKEPDRRCLDCMCLASSGCKPNIKCHNVANGGYFCGPYQISWAYWADAGKPGDAGFANDFETCLNKKSCAESTVRGYMAKWGNDCNADGRVDCFDFAAIHKTGPGNCQQKWLYESKYWKEFNRCYLQSNPSSPSISSEENISNHPLIEIPKPSPLIAPDNSFISLPLNLPPVVARASASVPGASASASAGVDSSGIASTFASTSLRDEDNEVLNELIINSEDLHKIDNRFPPLPGSLNRPISGSLPARANPNRVHFSGPNLPIASARIPTPSSPRTLFIPPPIPPPPPPQRPRLKPIETENESSVIVSSNPIPLNNIRSTTTPEIHPNDRLPDENRGLEVVPYDCVQCLCHASSKCNLNKGCDGAYCGPYLLSWGYWADGGQPGEEYASCTKQKECSEKAIQGYMSKWKKDCNGDGKIDCIDYALIHKLGPHGCGKIEALAATDYWNQFLECPATSIKPTRSTRPLLINSTRPIEEFDQPTDVLRIRINNPSERFREFPQPPRPVTRIDLSHLNRSRPIIIRIKPPSSNIIHNSGPVGPQPPVLSIPPLPPPPPNPLANPRNHRFDEDGIRIISPRPSPQPLPQPQPTIIPRTQPQPSISRNDEFFSEPRPSDHSNDNSNVFEVPRRNQDEERIDPNAFAPRVPPSPSTQSRARLRNRQNSTTISPNFNRDDVINNECLECICYASSKCRASIGCRSDEPGRSICGPYQVDWEYWAEAGKPGNRGDLSNLENFQMCLNNRECADQTVREYLKRHRKDCNEDGTIDCNDFAAIHVSGTGQCNAQWYLDSKYYSDFRECYDF</sequence>
<feature type="region of interest" description="Disordered" evidence="10">
    <location>
        <begin position="546"/>
        <end position="689"/>
    </location>
</feature>
<dbReference type="SUPFAM" id="SSF53955">
    <property type="entry name" value="Lysozyme-like"/>
    <property type="match status" value="1"/>
</dbReference>
<feature type="chain" id="PRO_5038316094" description="lysozyme" evidence="11">
    <location>
        <begin position="22"/>
        <end position="821"/>
    </location>
</feature>
<reference evidence="12" key="2">
    <citation type="submission" date="2020-01" db="EMBL/GenBank/DDBJ databases">
        <authorList>
            <person name="Korhonen P.K.K."/>
            <person name="Guangxu M.G."/>
            <person name="Wang T.W."/>
            <person name="Stroehlein A.J.S."/>
            <person name="Young N.D."/>
            <person name="Ang C.-S.A."/>
            <person name="Fernando D.W.F."/>
            <person name="Lu H.L."/>
            <person name="Taylor S.T."/>
            <person name="Ehtesham M.E.M."/>
            <person name="Najaraj S.H.N."/>
            <person name="Harsha G.H.G."/>
            <person name="Madugundu A.M."/>
            <person name="Renuse S.R."/>
            <person name="Holt D.H."/>
            <person name="Pandey A.P."/>
            <person name="Papenfuss A.P."/>
            <person name="Gasser R.B.G."/>
            <person name="Fischer K.F."/>
        </authorList>
    </citation>
    <scope>NUCLEOTIDE SEQUENCE</scope>
    <source>
        <strain evidence="12">SSS_KF_BRIS2020</strain>
    </source>
</reference>
<dbReference type="PANTHER" id="PTHR11195:SF13">
    <property type="entry name" value="INVERTEBRATE-TYPE LYSOZYME 2-RELATED"/>
    <property type="match status" value="1"/>
</dbReference>
<feature type="disulfide bond" evidence="9">
    <location>
        <begin position="46"/>
        <end position="56"/>
    </location>
</feature>
<keyword evidence="8" id="KW-0326">Glycosidase</keyword>
<evidence type="ECO:0000256" key="6">
    <source>
        <dbReference type="ARBA" id="ARBA00023022"/>
    </source>
</evidence>
<dbReference type="InterPro" id="IPR023346">
    <property type="entry name" value="Lysozyme-like_dom_sf"/>
</dbReference>
<feature type="compositionally biased region" description="Pro residues" evidence="10">
    <location>
        <begin position="559"/>
        <end position="578"/>
    </location>
</feature>
<feature type="compositionally biased region" description="Polar residues" evidence="10">
    <location>
        <begin position="669"/>
        <end position="689"/>
    </location>
</feature>
<keyword evidence="4" id="KW-0081">Bacteriolytic enzyme</keyword>
<dbReference type="CDD" id="cd16890">
    <property type="entry name" value="lyz_i"/>
    <property type="match status" value="3"/>
</dbReference>
<keyword evidence="3" id="KW-0929">Antimicrobial</keyword>
<protein>
    <recommendedName>
        <fullName evidence="2">lysozyme</fullName>
        <ecNumber evidence="2">3.2.1.17</ecNumber>
    </recommendedName>
</protein>
<dbReference type="GO" id="GO:0003796">
    <property type="term" value="F:lysozyme activity"/>
    <property type="evidence" value="ECO:0007669"/>
    <property type="project" value="UniProtKB-EC"/>
</dbReference>
<dbReference type="Proteomes" id="UP000070412">
    <property type="component" value="Unassembled WGS sequence"/>
</dbReference>
<reference evidence="14" key="1">
    <citation type="journal article" date="2020" name="PLoS Negl. Trop. Dis.">
        <title>High-quality nuclear genome for Sarcoptes scabiei-A critical resource for a neglected parasite.</title>
        <authorList>
            <person name="Korhonen P.K."/>
            <person name="Gasser R.B."/>
            <person name="Ma G."/>
            <person name="Wang T."/>
            <person name="Stroehlein A.J."/>
            <person name="Young N.D."/>
            <person name="Ang C.S."/>
            <person name="Fernando D.D."/>
            <person name="Lu H.C."/>
            <person name="Taylor S."/>
            <person name="Reynolds S.L."/>
            <person name="Mofiz E."/>
            <person name="Najaraj S.H."/>
            <person name="Gowda H."/>
            <person name="Madugundu A."/>
            <person name="Renuse S."/>
            <person name="Holt D."/>
            <person name="Pandey A."/>
            <person name="Papenfuss A.T."/>
            <person name="Fischer K."/>
        </authorList>
    </citation>
    <scope>NUCLEOTIDE SEQUENCE [LARGE SCALE GENOMIC DNA]</scope>
</reference>
<dbReference type="PROSITE" id="PS00018">
    <property type="entry name" value="EF_HAND_1"/>
    <property type="match status" value="2"/>
</dbReference>
<evidence type="ECO:0000313" key="14">
    <source>
        <dbReference type="Proteomes" id="UP000070412"/>
    </source>
</evidence>
<keyword evidence="5" id="KW-0378">Hydrolase</keyword>
<evidence type="ECO:0000256" key="1">
    <source>
        <dbReference type="ARBA" id="ARBA00000632"/>
    </source>
</evidence>
<dbReference type="InterPro" id="IPR018247">
    <property type="entry name" value="EF_Hand_1_Ca_BS"/>
</dbReference>
<keyword evidence="14" id="KW-1185">Reference proteome</keyword>
<feature type="region of interest" description="Disordered" evidence="10">
    <location>
        <begin position="330"/>
        <end position="351"/>
    </location>
</feature>
<evidence type="ECO:0000256" key="11">
    <source>
        <dbReference type="SAM" id="SignalP"/>
    </source>
</evidence>
<reference evidence="13" key="3">
    <citation type="submission" date="2022-06" db="UniProtKB">
        <authorList>
            <consortium name="EnsemblMetazoa"/>
        </authorList>
    </citation>
    <scope>IDENTIFICATION</scope>
</reference>
<dbReference type="EC" id="3.2.1.17" evidence="2"/>
<accession>A0A834R934</accession>
<evidence type="ECO:0000313" key="13">
    <source>
        <dbReference type="EnsemblMetazoa" id="KAF7489653.1"/>
    </source>
</evidence>
<dbReference type="OrthoDB" id="6337871at2759"/>